<dbReference type="InterPro" id="IPR027417">
    <property type="entry name" value="P-loop_NTPase"/>
</dbReference>
<evidence type="ECO:0000256" key="17">
    <source>
        <dbReference type="ARBA" id="ARBA00030571"/>
    </source>
</evidence>
<dbReference type="Gene3D" id="3.40.50.300">
    <property type="entry name" value="P-loop containing nucleotide triphosphate hydrolases"/>
    <property type="match status" value="1"/>
</dbReference>
<dbReference type="UniPathway" id="UPA00148">
    <property type="reaction ID" value="UER00236"/>
</dbReference>
<comment type="pathway">
    <text evidence="5">Cofactor biosynthesis; adenosylcobalamin biosynthesis; adenosylcobalamin from cob(II)yrinate a,c-diamide: step 6/7.</text>
</comment>
<dbReference type="GO" id="GO:0008820">
    <property type="term" value="F:cobinamide phosphate guanylyltransferase activity"/>
    <property type="evidence" value="ECO:0007669"/>
    <property type="project" value="UniProtKB-EC"/>
</dbReference>
<evidence type="ECO:0000256" key="8">
    <source>
        <dbReference type="ARBA" id="ARBA00012016"/>
    </source>
</evidence>
<dbReference type="GO" id="GO:0005525">
    <property type="term" value="F:GTP binding"/>
    <property type="evidence" value="ECO:0007669"/>
    <property type="project" value="UniProtKB-KW"/>
</dbReference>
<keyword evidence="20" id="KW-0548">Nucleotidyltransferase</keyword>
<keyword evidence="12 19" id="KW-0547">Nucleotide-binding</keyword>
<keyword evidence="15 19" id="KW-0342">GTP-binding</keyword>
<dbReference type="PANTHER" id="PTHR34848:SF1">
    <property type="entry name" value="BIFUNCTIONAL ADENOSYLCOBALAMIN BIOSYNTHESIS PROTEIN COBU"/>
    <property type="match status" value="1"/>
</dbReference>
<dbReference type="GO" id="GO:0043752">
    <property type="term" value="F:adenosylcobinamide kinase activity"/>
    <property type="evidence" value="ECO:0007669"/>
    <property type="project" value="UniProtKB-EC"/>
</dbReference>
<evidence type="ECO:0000256" key="5">
    <source>
        <dbReference type="ARBA" id="ARBA00004692"/>
    </source>
</evidence>
<dbReference type="SUPFAM" id="SSF52540">
    <property type="entry name" value="P-loop containing nucleoside triphosphate hydrolases"/>
    <property type="match status" value="1"/>
</dbReference>
<dbReference type="InterPro" id="IPR003203">
    <property type="entry name" value="CobU/CobP"/>
</dbReference>
<feature type="binding site" evidence="19">
    <location>
        <position position="80"/>
    </location>
    <ligand>
        <name>GTP</name>
        <dbReference type="ChEBI" id="CHEBI:37565"/>
    </ligand>
</feature>
<reference evidence="20 21" key="1">
    <citation type="journal article" date="2015" name="Genome Announc.">
        <title>Complete Genome Sequence of the Novel Leech Symbiont Mucinivorans hirudinis M3T.</title>
        <authorList>
            <person name="Nelson M.C."/>
            <person name="Bomar L."/>
            <person name="Graf J."/>
        </authorList>
    </citation>
    <scope>NUCLEOTIDE SEQUENCE [LARGE SCALE GENOMIC DNA]</scope>
    <source>
        <strain evidence="21">M3</strain>
    </source>
</reference>
<evidence type="ECO:0000256" key="6">
    <source>
        <dbReference type="ARBA" id="ARBA00005159"/>
    </source>
</evidence>
<feature type="binding site" evidence="19">
    <location>
        <begin position="34"/>
        <end position="36"/>
    </location>
    <ligand>
        <name>GTP</name>
        <dbReference type="ChEBI" id="CHEBI:37565"/>
    </ligand>
</feature>
<evidence type="ECO:0000256" key="7">
    <source>
        <dbReference type="ARBA" id="ARBA00007490"/>
    </source>
</evidence>
<evidence type="ECO:0000256" key="4">
    <source>
        <dbReference type="ARBA" id="ARBA00003889"/>
    </source>
</evidence>
<evidence type="ECO:0000256" key="19">
    <source>
        <dbReference type="PIRSR" id="PIRSR006135-2"/>
    </source>
</evidence>
<evidence type="ECO:0000256" key="16">
    <source>
        <dbReference type="ARBA" id="ARBA00029570"/>
    </source>
</evidence>
<evidence type="ECO:0000256" key="11">
    <source>
        <dbReference type="ARBA" id="ARBA00022679"/>
    </source>
</evidence>
<feature type="binding site" evidence="19">
    <location>
        <begin position="51"/>
        <end position="54"/>
    </location>
    <ligand>
        <name>GTP</name>
        <dbReference type="ChEBI" id="CHEBI:37565"/>
    </ligand>
</feature>
<dbReference type="Proteomes" id="UP000027616">
    <property type="component" value="Chromosome I"/>
</dbReference>
<evidence type="ECO:0000256" key="13">
    <source>
        <dbReference type="ARBA" id="ARBA00022777"/>
    </source>
</evidence>
<feature type="binding site" evidence="19">
    <location>
        <begin position="9"/>
        <end position="16"/>
    </location>
    <ligand>
        <name>GTP</name>
        <dbReference type="ChEBI" id="CHEBI:37565"/>
    </ligand>
</feature>
<keyword evidence="10" id="KW-0169">Cobalamin biosynthesis</keyword>
<organism evidence="20 21">
    <name type="scientific">Mucinivorans hirudinis</name>
    <dbReference type="NCBI Taxonomy" id="1433126"/>
    <lineage>
        <taxon>Bacteria</taxon>
        <taxon>Pseudomonadati</taxon>
        <taxon>Bacteroidota</taxon>
        <taxon>Bacteroidia</taxon>
        <taxon>Bacteroidales</taxon>
        <taxon>Rikenellaceae</taxon>
        <taxon>Mucinivorans</taxon>
    </lineage>
</organism>
<comment type="catalytic activity">
    <reaction evidence="1">
        <text>adenosylcob(III)inamide + ATP = adenosylcob(III)inamide phosphate + ADP + H(+)</text>
        <dbReference type="Rhea" id="RHEA:15769"/>
        <dbReference type="ChEBI" id="CHEBI:2480"/>
        <dbReference type="ChEBI" id="CHEBI:15378"/>
        <dbReference type="ChEBI" id="CHEBI:30616"/>
        <dbReference type="ChEBI" id="CHEBI:58502"/>
        <dbReference type="ChEBI" id="CHEBI:456216"/>
        <dbReference type="EC" id="2.7.1.156"/>
    </reaction>
</comment>
<name>A0A060RA65_9BACT</name>
<dbReference type="AlphaFoldDB" id="A0A060RA65"/>
<dbReference type="PIRSF" id="PIRSF006135">
    <property type="entry name" value="CobU"/>
    <property type="match status" value="1"/>
</dbReference>
<dbReference type="EMBL" id="HG934468">
    <property type="protein sequence ID" value="CDN32477.1"/>
    <property type="molecule type" value="Genomic_DNA"/>
</dbReference>
<dbReference type="OrthoDB" id="9799422at2"/>
<evidence type="ECO:0000313" key="20">
    <source>
        <dbReference type="EMBL" id="CDN32477.1"/>
    </source>
</evidence>
<comment type="similarity">
    <text evidence="7">Belongs to the CobU/CobP family.</text>
</comment>
<dbReference type="EC" id="2.7.1.156" evidence="8"/>
<keyword evidence="11 20" id="KW-0808">Transferase</keyword>
<dbReference type="Pfam" id="PF02283">
    <property type="entry name" value="CobU"/>
    <property type="match status" value="1"/>
</dbReference>
<keyword evidence="14" id="KW-0067">ATP-binding</keyword>
<keyword evidence="21" id="KW-1185">Reference proteome</keyword>
<comment type="catalytic activity">
    <reaction evidence="3">
        <text>adenosylcob(III)inamide + GTP = adenosylcob(III)inamide phosphate + GDP + H(+)</text>
        <dbReference type="Rhea" id="RHEA:15765"/>
        <dbReference type="ChEBI" id="CHEBI:2480"/>
        <dbReference type="ChEBI" id="CHEBI:15378"/>
        <dbReference type="ChEBI" id="CHEBI:37565"/>
        <dbReference type="ChEBI" id="CHEBI:58189"/>
        <dbReference type="ChEBI" id="CHEBI:58502"/>
        <dbReference type="EC" id="2.7.1.156"/>
    </reaction>
</comment>
<evidence type="ECO:0000256" key="15">
    <source>
        <dbReference type="ARBA" id="ARBA00023134"/>
    </source>
</evidence>
<proteinExistence type="inferred from homology"/>
<evidence type="ECO:0000256" key="9">
    <source>
        <dbReference type="ARBA" id="ARBA00012523"/>
    </source>
</evidence>
<dbReference type="KEGG" id="rbc:BN938_2407"/>
<dbReference type="PATRIC" id="fig|1433126.3.peg.2381"/>
<dbReference type="HOGENOM" id="CLU_094161_0_0_10"/>
<comment type="catalytic activity">
    <reaction evidence="2">
        <text>adenosylcob(III)inamide phosphate + GTP + H(+) = adenosylcob(III)inamide-GDP + diphosphate</text>
        <dbReference type="Rhea" id="RHEA:22712"/>
        <dbReference type="ChEBI" id="CHEBI:15378"/>
        <dbReference type="ChEBI" id="CHEBI:33019"/>
        <dbReference type="ChEBI" id="CHEBI:37565"/>
        <dbReference type="ChEBI" id="CHEBI:58502"/>
        <dbReference type="ChEBI" id="CHEBI:60487"/>
        <dbReference type="EC" id="2.7.7.62"/>
    </reaction>
</comment>
<evidence type="ECO:0000256" key="1">
    <source>
        <dbReference type="ARBA" id="ARBA00000312"/>
    </source>
</evidence>
<dbReference type="eggNOG" id="COG2087">
    <property type="taxonomic scope" value="Bacteria"/>
</dbReference>
<keyword evidence="13" id="KW-0418">Kinase</keyword>
<dbReference type="GO" id="GO:0009236">
    <property type="term" value="P:cobalamin biosynthetic process"/>
    <property type="evidence" value="ECO:0007669"/>
    <property type="project" value="UniProtKB-UniPathway"/>
</dbReference>
<protein>
    <recommendedName>
        <fullName evidence="16">Adenosylcobinamide kinase</fullName>
        <ecNumber evidence="8">2.7.1.156</ecNumber>
        <ecNumber evidence="9">2.7.7.62</ecNumber>
    </recommendedName>
    <alternativeName>
        <fullName evidence="17">Adenosylcobinamide-phosphate guanylyltransferase</fullName>
    </alternativeName>
</protein>
<accession>A0A060RA65</accession>
<dbReference type="CDD" id="cd00544">
    <property type="entry name" value="CobU"/>
    <property type="match status" value="1"/>
</dbReference>
<gene>
    <name evidence="20" type="ORF">BN938_2407</name>
</gene>
<sequence length="169" mass="19471">MGEIIFITGGQRSGKSSYAQSLAEGFSQSPLYLATARRWDADFEQRIERHRRDRGNQWRTIEEPKELSRLSLSGETVLLDCVTLWLTNIYHDSGYRLQESLDYARQEWESFINQDFRLIVVSNEIGMALHAPQMSARHFADLQGWVNQFIAARSTIAYLMISGIPVKIK</sequence>
<feature type="binding site" evidence="19">
    <location>
        <position position="62"/>
    </location>
    <ligand>
        <name>GTP</name>
        <dbReference type="ChEBI" id="CHEBI:37565"/>
    </ligand>
</feature>
<feature type="active site" description="GMP-histidine intermediate" evidence="18">
    <location>
        <position position="50"/>
    </location>
</feature>
<dbReference type="PANTHER" id="PTHR34848">
    <property type="match status" value="1"/>
</dbReference>
<comment type="function">
    <text evidence="4">Catalyzes ATP-dependent phosphorylation of adenosylcobinamide and addition of GMP to adenosylcobinamide phosphate.</text>
</comment>
<evidence type="ECO:0000256" key="3">
    <source>
        <dbReference type="ARBA" id="ARBA00001522"/>
    </source>
</evidence>
<evidence type="ECO:0000256" key="18">
    <source>
        <dbReference type="PIRSR" id="PIRSR006135-1"/>
    </source>
</evidence>
<evidence type="ECO:0000313" key="21">
    <source>
        <dbReference type="Proteomes" id="UP000027616"/>
    </source>
</evidence>
<evidence type="ECO:0000256" key="2">
    <source>
        <dbReference type="ARBA" id="ARBA00000711"/>
    </source>
</evidence>
<comment type="pathway">
    <text evidence="6">Cofactor biosynthesis; adenosylcobalamin biosynthesis; adenosylcobalamin from cob(II)yrinate a,c-diamide: step 5/7.</text>
</comment>
<evidence type="ECO:0000256" key="14">
    <source>
        <dbReference type="ARBA" id="ARBA00022840"/>
    </source>
</evidence>
<dbReference type="STRING" id="1433126.BN938_2407"/>
<evidence type="ECO:0000256" key="10">
    <source>
        <dbReference type="ARBA" id="ARBA00022573"/>
    </source>
</evidence>
<evidence type="ECO:0000256" key="12">
    <source>
        <dbReference type="ARBA" id="ARBA00022741"/>
    </source>
</evidence>
<dbReference type="EC" id="2.7.7.62" evidence="9"/>
<dbReference type="GO" id="GO:0005524">
    <property type="term" value="F:ATP binding"/>
    <property type="evidence" value="ECO:0007669"/>
    <property type="project" value="UniProtKB-KW"/>
</dbReference>